<protein>
    <recommendedName>
        <fullName evidence="7">Mannitol-1-phosphate 5-dehydrogenase</fullName>
    </recommendedName>
</protein>
<evidence type="ECO:0008006" key="7">
    <source>
        <dbReference type="Google" id="ProtNLM"/>
    </source>
</evidence>
<evidence type="ECO:0000259" key="4">
    <source>
        <dbReference type="Pfam" id="PF08125"/>
    </source>
</evidence>
<dbReference type="PRINTS" id="PR00084">
    <property type="entry name" value="MTLDHDRGNASE"/>
</dbReference>
<feature type="domain" description="Mannitol dehydrogenase N-terminal" evidence="3">
    <location>
        <begin position="3"/>
        <end position="196"/>
    </location>
</feature>
<dbReference type="InterPro" id="IPR013131">
    <property type="entry name" value="Mannitol_DH_N"/>
</dbReference>
<dbReference type="InterPro" id="IPR008927">
    <property type="entry name" value="6-PGluconate_DH-like_C_sf"/>
</dbReference>
<dbReference type="AlphaFoldDB" id="A0A1F7FED5"/>
<reference evidence="5 6" key="1">
    <citation type="journal article" date="2016" name="Nat. Commun.">
        <title>Thousands of microbial genomes shed light on interconnected biogeochemical processes in an aquifer system.</title>
        <authorList>
            <person name="Anantharaman K."/>
            <person name="Brown C.T."/>
            <person name="Hug L.A."/>
            <person name="Sharon I."/>
            <person name="Castelle C.J."/>
            <person name="Probst A.J."/>
            <person name="Thomas B.C."/>
            <person name="Singh A."/>
            <person name="Wilkins M.J."/>
            <person name="Karaoz U."/>
            <person name="Brodie E.L."/>
            <person name="Williams K.H."/>
            <person name="Hubbard S.S."/>
            <person name="Banfield J.F."/>
        </authorList>
    </citation>
    <scope>NUCLEOTIDE SEQUENCE [LARGE SCALE GENOMIC DNA]</scope>
</reference>
<evidence type="ECO:0000256" key="1">
    <source>
        <dbReference type="ARBA" id="ARBA00023002"/>
    </source>
</evidence>
<dbReference type="PANTHER" id="PTHR30524:SF0">
    <property type="entry name" value="ALTRONATE OXIDOREDUCTASE-RELATED"/>
    <property type="match status" value="1"/>
</dbReference>
<dbReference type="Pfam" id="PF01232">
    <property type="entry name" value="Mannitol_dh"/>
    <property type="match status" value="1"/>
</dbReference>
<evidence type="ECO:0000259" key="3">
    <source>
        <dbReference type="Pfam" id="PF01232"/>
    </source>
</evidence>
<dbReference type="GO" id="GO:0008926">
    <property type="term" value="F:mannitol-1-phosphate 5-dehydrogenase activity"/>
    <property type="evidence" value="ECO:0007669"/>
    <property type="project" value="TreeGrafter"/>
</dbReference>
<dbReference type="Proteomes" id="UP000179243">
    <property type="component" value="Unassembled WGS sequence"/>
</dbReference>
<dbReference type="GO" id="GO:0005829">
    <property type="term" value="C:cytosol"/>
    <property type="evidence" value="ECO:0007669"/>
    <property type="project" value="TreeGrafter"/>
</dbReference>
<dbReference type="GO" id="GO:0019592">
    <property type="term" value="P:mannitol catabolic process"/>
    <property type="evidence" value="ECO:0007669"/>
    <property type="project" value="TreeGrafter"/>
</dbReference>
<dbReference type="InterPro" id="IPR000669">
    <property type="entry name" value="Mannitol_DH"/>
</dbReference>
<evidence type="ECO:0000313" key="5">
    <source>
        <dbReference type="EMBL" id="OGK05035.1"/>
    </source>
</evidence>
<dbReference type="InterPro" id="IPR013118">
    <property type="entry name" value="Mannitol_DH_C"/>
</dbReference>
<gene>
    <name evidence="5" type="ORF">A2519_10205</name>
</gene>
<organism evidence="5 6">
    <name type="scientific">Candidatus Raymondbacteria bacterium RIFOXYD12_FULL_49_13</name>
    <dbReference type="NCBI Taxonomy" id="1817890"/>
    <lineage>
        <taxon>Bacteria</taxon>
        <taxon>Raymondiibacteriota</taxon>
    </lineage>
</organism>
<dbReference type="InterPro" id="IPR036291">
    <property type="entry name" value="NAD(P)-bd_dom_sf"/>
</dbReference>
<dbReference type="InterPro" id="IPR013328">
    <property type="entry name" value="6PGD_dom2"/>
</dbReference>
<comment type="caution">
    <text evidence="5">The sequence shown here is derived from an EMBL/GenBank/DDBJ whole genome shotgun (WGS) entry which is preliminary data.</text>
</comment>
<name>A0A1F7FED5_UNCRA</name>
<sequence length="419" mass="46298">MKNLLQFGAGNIGRSFIGQLFSRADYEVVFVDVDQTLISAFNARHSYTVEIRDQENQTIEVKNVRAISAVDVDSVVREIASASIMGTAVGPAVLPRLFPVLARGIQERHAAGAGPIDIILCENLRNAAETVRSGLQPLLPGDFPLAAYMGLVETSIGKMVPMMPDEVRKHDPLMVFAEAYNTLILDHKGFINEVPDVPGLAPKDNMKAYVDRKSFIHNLGHAALAYYAHLVAPEMTYTYQAVEDPELRAWVKIAMWESGRTLMAMYPGEFTQEGLEEHIEDLLQRFGNKVLGDTIHRVGRDLRRKLSAIDRVAGPLIEAERGGLPAPYTAIALAAGLYFLAPGSDNKPFQPDAEIVRICEEQGPEQVIREICGQSDRMIRIVTEIYRSIGREQQNGRLPRQSFGALGDRIASFFLPGAL</sequence>
<dbReference type="SUPFAM" id="SSF48179">
    <property type="entry name" value="6-phosphogluconate dehydrogenase C-terminal domain-like"/>
    <property type="match status" value="1"/>
</dbReference>
<keyword evidence="1" id="KW-0560">Oxidoreductase</keyword>
<dbReference type="Pfam" id="PF08125">
    <property type="entry name" value="Mannitol_dh_C"/>
    <property type="match status" value="1"/>
</dbReference>
<dbReference type="Gene3D" id="1.10.1040.10">
    <property type="entry name" value="N-(1-d-carboxylethyl)-l-norvaline Dehydrogenase, domain 2"/>
    <property type="match status" value="1"/>
</dbReference>
<evidence type="ECO:0000313" key="6">
    <source>
        <dbReference type="Proteomes" id="UP000179243"/>
    </source>
</evidence>
<evidence type="ECO:0000256" key="2">
    <source>
        <dbReference type="ARBA" id="ARBA00023027"/>
    </source>
</evidence>
<dbReference type="PANTHER" id="PTHR30524">
    <property type="entry name" value="MANNITOL-1-PHOSPHATE 5-DEHYDROGENASE"/>
    <property type="match status" value="1"/>
</dbReference>
<proteinExistence type="predicted"/>
<accession>A0A1F7FED5</accession>
<dbReference type="SUPFAM" id="SSF51735">
    <property type="entry name" value="NAD(P)-binding Rossmann-fold domains"/>
    <property type="match status" value="1"/>
</dbReference>
<dbReference type="EMBL" id="MFYX01000064">
    <property type="protein sequence ID" value="OGK05035.1"/>
    <property type="molecule type" value="Genomic_DNA"/>
</dbReference>
<feature type="domain" description="Mannitol dehydrogenase C-terminal" evidence="4">
    <location>
        <begin position="205"/>
        <end position="342"/>
    </location>
</feature>
<dbReference type="Gene3D" id="3.40.50.720">
    <property type="entry name" value="NAD(P)-binding Rossmann-like Domain"/>
    <property type="match status" value="1"/>
</dbReference>
<keyword evidence="2" id="KW-0520">NAD</keyword>